<sequence>MGLAGCPDVFSFWLQEVEAIAARPVRMNSLFVFMYSA</sequence>
<dbReference type="AlphaFoldDB" id="A0AB34L812"/>
<dbReference type="Proteomes" id="UP000027850">
    <property type="component" value="Unassembled WGS sequence"/>
</dbReference>
<organism evidence="1 2">
    <name type="scientific">Parabacteroides distasonis str. 3776 D15 i</name>
    <dbReference type="NCBI Taxonomy" id="1339342"/>
    <lineage>
        <taxon>Bacteria</taxon>
        <taxon>Pseudomonadati</taxon>
        <taxon>Bacteroidota</taxon>
        <taxon>Bacteroidia</taxon>
        <taxon>Bacteroidales</taxon>
        <taxon>Tannerellaceae</taxon>
        <taxon>Parabacteroides</taxon>
    </lineage>
</organism>
<evidence type="ECO:0000313" key="1">
    <source>
        <dbReference type="EMBL" id="KDS34323.1"/>
    </source>
</evidence>
<reference evidence="1 2" key="1">
    <citation type="submission" date="2014-04" db="EMBL/GenBank/DDBJ databases">
        <authorList>
            <person name="Sears C."/>
            <person name="Carroll K."/>
            <person name="Sack B.R."/>
            <person name="Qadri F."/>
            <person name="Myers L.L."/>
            <person name="Chung G.-T."/>
            <person name="Escheverria P."/>
            <person name="Fraser C.M."/>
            <person name="Sadzewicz L."/>
            <person name="Shefchek K.A."/>
            <person name="Tallon L."/>
            <person name="Das S.P."/>
            <person name="Daugherty S."/>
            <person name="Mongodin E.F."/>
        </authorList>
    </citation>
    <scope>NUCLEOTIDE SEQUENCE [LARGE SCALE GENOMIC DNA]</scope>
    <source>
        <strain evidence="1 2">3776 D15 i</strain>
    </source>
</reference>
<proteinExistence type="predicted"/>
<dbReference type="EMBL" id="JNHK01000099">
    <property type="protein sequence ID" value="KDS34323.1"/>
    <property type="molecule type" value="Genomic_DNA"/>
</dbReference>
<evidence type="ECO:0000313" key="2">
    <source>
        <dbReference type="Proteomes" id="UP000027850"/>
    </source>
</evidence>
<comment type="caution">
    <text evidence="1">The sequence shown here is derived from an EMBL/GenBank/DDBJ whole genome shotgun (WGS) entry which is preliminary data.</text>
</comment>
<gene>
    <name evidence="1" type="ORF">M091_3109</name>
</gene>
<name>A0AB34L812_PARDI</name>
<accession>A0AB34L812</accession>
<protein>
    <submittedName>
        <fullName evidence="1">Uncharacterized protein</fullName>
    </submittedName>
</protein>